<reference evidence="2 3" key="1">
    <citation type="submission" date="2019-04" db="EMBL/GenBank/DDBJ databases">
        <title>Complete Genome and Methylome Analysis of Haemophilus haemolyticus NEB129.</title>
        <authorList>
            <person name="Fomenkov A."/>
            <person name="Roberts R.J."/>
            <person name="Anton B.P."/>
            <person name="Vincze T."/>
        </authorList>
    </citation>
    <scope>NUCLEOTIDE SEQUENCE [LARGE SCALE GENOMIC DNA]</scope>
    <source>
        <strain evidence="2 3">NEB129</strain>
    </source>
</reference>
<name>A0AAE6JWI4_HAEPH</name>
<accession>A0AAE6JWI4</accession>
<evidence type="ECO:0000256" key="1">
    <source>
        <dbReference type="SAM" id="SignalP"/>
    </source>
</evidence>
<evidence type="ECO:0000313" key="3">
    <source>
        <dbReference type="Proteomes" id="UP000323974"/>
    </source>
</evidence>
<feature type="chain" id="PRO_5042269528" evidence="1">
    <location>
        <begin position="28"/>
        <end position="67"/>
    </location>
</feature>
<protein>
    <submittedName>
        <fullName evidence="2">Uncharacterized protein</fullName>
    </submittedName>
</protein>
<evidence type="ECO:0000313" key="2">
    <source>
        <dbReference type="EMBL" id="QEN11696.1"/>
    </source>
</evidence>
<dbReference type="AlphaFoldDB" id="A0AAE6JWI4"/>
<keyword evidence="1" id="KW-0732">Signal</keyword>
<organism evidence="2 3">
    <name type="scientific">Haemophilus parahaemolyticus</name>
    <dbReference type="NCBI Taxonomy" id="735"/>
    <lineage>
        <taxon>Bacteria</taxon>
        <taxon>Pseudomonadati</taxon>
        <taxon>Pseudomonadota</taxon>
        <taxon>Gammaproteobacteria</taxon>
        <taxon>Pasteurellales</taxon>
        <taxon>Pasteurellaceae</taxon>
        <taxon>Haemophilus</taxon>
    </lineage>
</organism>
<dbReference type="EMBL" id="CP038817">
    <property type="protein sequence ID" value="QEN11696.1"/>
    <property type="molecule type" value="Genomic_DNA"/>
</dbReference>
<dbReference type="Proteomes" id="UP000323974">
    <property type="component" value="Chromosome"/>
</dbReference>
<feature type="signal peptide" evidence="1">
    <location>
        <begin position="1"/>
        <end position="27"/>
    </location>
</feature>
<gene>
    <name evidence="2" type="ORF">E5Q53_09830</name>
</gene>
<dbReference type="GeneID" id="78223392"/>
<sequence>MKMTKHKCVANLLIGFGSILNIAPVVAVSPTVATNGQAEANKLIRASWERVGESLKQARRMETQNEQ</sequence>
<proteinExistence type="predicted"/>
<dbReference type="KEGG" id="hpaa:E5Q53_09830"/>
<dbReference type="RefSeq" id="WP_005705715.1">
    <property type="nucleotide sequence ID" value="NZ_CP038817.1"/>
</dbReference>